<evidence type="ECO:0000259" key="8">
    <source>
        <dbReference type="PROSITE" id="PS00715"/>
    </source>
</evidence>
<accession>A0A9X4AVV2</accession>
<evidence type="ECO:0000259" key="9">
    <source>
        <dbReference type="PROSITE" id="PS00716"/>
    </source>
</evidence>
<evidence type="ECO:0000256" key="2">
    <source>
        <dbReference type="ARBA" id="ARBA00023015"/>
    </source>
</evidence>
<evidence type="ECO:0000313" key="11">
    <source>
        <dbReference type="Proteomes" id="UP001151081"/>
    </source>
</evidence>
<comment type="caution">
    <text evidence="10">The sequence shown here is derived from an EMBL/GenBank/DDBJ whole genome shotgun (WGS) entry which is preliminary data.</text>
</comment>
<dbReference type="Pfam" id="PF04545">
    <property type="entry name" value="Sigma70_r4"/>
    <property type="match status" value="1"/>
</dbReference>
<feature type="domain" description="RNA polymerase sigma-70" evidence="8">
    <location>
        <begin position="511"/>
        <end position="524"/>
    </location>
</feature>
<dbReference type="Gene3D" id="1.20.120.1810">
    <property type="match status" value="1"/>
</dbReference>
<dbReference type="GO" id="GO:0016987">
    <property type="term" value="F:sigma factor activity"/>
    <property type="evidence" value="ECO:0007669"/>
    <property type="project" value="UniProtKB-KW"/>
</dbReference>
<dbReference type="InterPro" id="IPR000943">
    <property type="entry name" value="RNA_pol_sigma70"/>
</dbReference>
<dbReference type="GO" id="GO:0006352">
    <property type="term" value="P:DNA-templated transcription initiation"/>
    <property type="evidence" value="ECO:0007669"/>
    <property type="project" value="InterPro"/>
</dbReference>
<keyword evidence="5 6" id="KW-0804">Transcription</keyword>
<organism evidence="10 11">
    <name type="scientific">Polyangium jinanense</name>
    <dbReference type="NCBI Taxonomy" id="2829994"/>
    <lineage>
        <taxon>Bacteria</taxon>
        <taxon>Pseudomonadati</taxon>
        <taxon>Myxococcota</taxon>
        <taxon>Polyangia</taxon>
        <taxon>Polyangiales</taxon>
        <taxon>Polyangiaceae</taxon>
        <taxon>Polyangium</taxon>
    </lineage>
</organism>
<evidence type="ECO:0000256" key="4">
    <source>
        <dbReference type="ARBA" id="ARBA00023125"/>
    </source>
</evidence>
<evidence type="ECO:0000313" key="10">
    <source>
        <dbReference type="EMBL" id="MDC3986633.1"/>
    </source>
</evidence>
<dbReference type="InterPro" id="IPR007627">
    <property type="entry name" value="RNA_pol_sigma70_r2"/>
</dbReference>
<evidence type="ECO:0000256" key="5">
    <source>
        <dbReference type="ARBA" id="ARBA00023163"/>
    </source>
</evidence>
<evidence type="ECO:0000256" key="1">
    <source>
        <dbReference type="ARBA" id="ARBA00007788"/>
    </source>
</evidence>
<dbReference type="InterPro" id="IPR013325">
    <property type="entry name" value="RNA_pol_sigma_r2"/>
</dbReference>
<dbReference type="AlphaFoldDB" id="A0A9X4AVV2"/>
<proteinExistence type="inferred from homology"/>
<dbReference type="InterPro" id="IPR014284">
    <property type="entry name" value="RNA_pol_sigma-70_dom"/>
</dbReference>
<evidence type="ECO:0000256" key="6">
    <source>
        <dbReference type="RuleBase" id="RU362124"/>
    </source>
</evidence>
<dbReference type="PANTHER" id="PTHR30376">
    <property type="entry name" value="SIGMA FACTOR RPOH HEAT SHOCK RELATED"/>
    <property type="match status" value="1"/>
</dbReference>
<dbReference type="NCBIfam" id="TIGR02937">
    <property type="entry name" value="sigma70-ECF"/>
    <property type="match status" value="1"/>
</dbReference>
<feature type="region of interest" description="Disordered" evidence="7">
    <location>
        <begin position="388"/>
        <end position="446"/>
    </location>
</feature>
<feature type="domain" description="RNA polymerase sigma-70" evidence="9">
    <location>
        <begin position="687"/>
        <end position="713"/>
    </location>
</feature>
<reference evidence="10 11" key="1">
    <citation type="submission" date="2021-04" db="EMBL/GenBank/DDBJ databases">
        <title>Genome analysis of Polyangium sp.</title>
        <authorList>
            <person name="Li Y."/>
            <person name="Wang J."/>
        </authorList>
    </citation>
    <scope>NUCLEOTIDE SEQUENCE [LARGE SCALE GENOMIC DNA]</scope>
    <source>
        <strain evidence="10 11">SDU14</strain>
    </source>
</reference>
<dbReference type="SUPFAM" id="SSF88946">
    <property type="entry name" value="Sigma2 domain of RNA polymerase sigma factors"/>
    <property type="match status" value="1"/>
</dbReference>
<dbReference type="Proteomes" id="UP001151081">
    <property type="component" value="Unassembled WGS sequence"/>
</dbReference>
<dbReference type="PRINTS" id="PR00046">
    <property type="entry name" value="SIGMA70FCT"/>
</dbReference>
<keyword evidence="2 6" id="KW-0805">Transcription regulation</keyword>
<evidence type="ECO:0000256" key="7">
    <source>
        <dbReference type="SAM" id="MobiDB-lite"/>
    </source>
</evidence>
<dbReference type="PANTHER" id="PTHR30376:SF3">
    <property type="entry name" value="RNA POLYMERASE SIGMA FACTOR RPOH"/>
    <property type="match status" value="1"/>
</dbReference>
<gene>
    <name evidence="10" type="ORF">KEG57_39520</name>
</gene>
<keyword evidence="11" id="KW-1185">Reference proteome</keyword>
<dbReference type="InterPro" id="IPR007630">
    <property type="entry name" value="RNA_pol_sigma70_r4"/>
</dbReference>
<dbReference type="PROSITE" id="PS00716">
    <property type="entry name" value="SIGMA70_2"/>
    <property type="match status" value="1"/>
</dbReference>
<dbReference type="InterPro" id="IPR050813">
    <property type="entry name" value="Sigma-70_Factor"/>
</dbReference>
<protein>
    <recommendedName>
        <fullName evidence="6">RNA polymerase sigma factor</fullName>
    </recommendedName>
</protein>
<sequence length="746" mass="82469">MEMSVTMPAAAMAETPERIPGAAFRAAATLHLQRNPHLSRESLARELRERLARRGIGYHLRTLKRQLSGAVATVPPEVEHALRDVIADAGGADAIAAIEQALVEAGLSGESAATTPTYIACERMLPLAQLWLYLHPERSKRALAFRLREELERVGIRLNVDSLQSILAGKQRLVRREIQDALFALLRHAGVTSAADAEARIEAMSREIRGAQEGRAFESARTIHELAKAWKIEHKEPSSRRLAILLKQRLAERGIAIGLPHVQKLVDGRARRVRHAMAKAIESILRGDASSAAIEAPVVKDGQPSGAELDLAWVKAAPIAELARKHVADNPGMTMRKLAIQLSREVEALGYATSPNTIQPILGGHKKKTRGFIYRALLHLDGAAPTRVPTEHVFGAPRDRSTEPPPSVDPPADAETSPRSRLAPKASSPEAAPRKPRPESLGASLSQSPFGAYRAAIQRYQALDRATELELAWRYRREGDHAAANALVESHLQFVVKVASQYRGYGMQLADLVEEGNLGLLEAVRRFEPSRNLRFKTYAIYWIRAYIVDHLLREWSIVGGGTGPLVSRTFFRLRRERAKLEMQLGEGDASIDTLLATRFQTTEDAIRSMSLRVASRDTSLDVRAYHEDGPTLLETLRDPSSDPEHLTASAERDAFVRGVVGRVWKALDPRERLIVEERLLSRDDEVSLADLGRRLGVSRERVRQLEARTKSKLRSAFEAVVREGGEVAEVPPPTMQPEPEIEALCA</sequence>
<keyword evidence="4 6" id="KW-0238">DNA-binding</keyword>
<dbReference type="PROSITE" id="PS00715">
    <property type="entry name" value="SIGMA70_1"/>
    <property type="match status" value="1"/>
</dbReference>
<keyword evidence="3 6" id="KW-0731">Sigma factor</keyword>
<dbReference type="Pfam" id="PF04542">
    <property type="entry name" value="Sigma70_r2"/>
    <property type="match status" value="1"/>
</dbReference>
<dbReference type="Gene3D" id="1.20.140.160">
    <property type="match status" value="1"/>
</dbReference>
<dbReference type="SUPFAM" id="SSF88659">
    <property type="entry name" value="Sigma3 and sigma4 domains of RNA polymerase sigma factors"/>
    <property type="match status" value="1"/>
</dbReference>
<dbReference type="EMBL" id="JAGTJJ010000041">
    <property type="protein sequence ID" value="MDC3986633.1"/>
    <property type="molecule type" value="Genomic_DNA"/>
</dbReference>
<comment type="similarity">
    <text evidence="1 6">Belongs to the sigma-70 factor family.</text>
</comment>
<dbReference type="InterPro" id="IPR013324">
    <property type="entry name" value="RNA_pol_sigma_r3/r4-like"/>
</dbReference>
<name>A0A9X4AVV2_9BACT</name>
<comment type="function">
    <text evidence="6">Sigma factors are initiation factors that promote the attachment of RNA polymerase to specific initiation sites and are then released.</text>
</comment>
<evidence type="ECO:0000256" key="3">
    <source>
        <dbReference type="ARBA" id="ARBA00023082"/>
    </source>
</evidence>
<dbReference type="GO" id="GO:0003677">
    <property type="term" value="F:DNA binding"/>
    <property type="evidence" value="ECO:0007669"/>
    <property type="project" value="UniProtKB-KW"/>
</dbReference>